<proteinExistence type="predicted"/>
<evidence type="ECO:0000313" key="2">
    <source>
        <dbReference type="Proteomes" id="UP000235392"/>
    </source>
</evidence>
<sequence>MSHNGATEHSGRPRAVEEITEEINQTHTKLLQLQTELNTALNAQKVYPEKENALSLNDYIRYGRQMIVSQ</sequence>
<dbReference type="EMBL" id="PGCI01000210">
    <property type="protein sequence ID" value="PLW33882.1"/>
    <property type="molecule type" value="Genomic_DNA"/>
</dbReference>
<protein>
    <submittedName>
        <fullName evidence="1">Uncharacterized protein</fullName>
    </submittedName>
</protein>
<name>A0A2N5U805_9BASI</name>
<organism evidence="1 2">
    <name type="scientific">Puccinia coronata f. sp. avenae</name>
    <dbReference type="NCBI Taxonomy" id="200324"/>
    <lineage>
        <taxon>Eukaryota</taxon>
        <taxon>Fungi</taxon>
        <taxon>Dikarya</taxon>
        <taxon>Basidiomycota</taxon>
        <taxon>Pucciniomycotina</taxon>
        <taxon>Pucciniomycetes</taxon>
        <taxon>Pucciniales</taxon>
        <taxon>Pucciniaceae</taxon>
        <taxon>Puccinia</taxon>
    </lineage>
</organism>
<reference evidence="1 2" key="1">
    <citation type="submission" date="2017-11" db="EMBL/GenBank/DDBJ databases">
        <title>De novo assembly and phasing of dikaryotic genomes from two isolates of Puccinia coronata f. sp. avenae, the causal agent of oat crown rust.</title>
        <authorList>
            <person name="Miller M.E."/>
            <person name="Zhang Y."/>
            <person name="Omidvar V."/>
            <person name="Sperschneider J."/>
            <person name="Schwessinger B."/>
            <person name="Raley C."/>
            <person name="Palmer J.M."/>
            <person name="Garnica D."/>
            <person name="Upadhyaya N."/>
            <person name="Rathjen J."/>
            <person name="Taylor J.M."/>
            <person name="Park R.F."/>
            <person name="Dodds P.N."/>
            <person name="Hirsch C.D."/>
            <person name="Kianian S.F."/>
            <person name="Figueroa M."/>
        </authorList>
    </citation>
    <scope>NUCLEOTIDE SEQUENCE [LARGE SCALE GENOMIC DNA]</scope>
    <source>
        <strain evidence="1">12SD80</strain>
    </source>
</reference>
<evidence type="ECO:0000313" key="1">
    <source>
        <dbReference type="EMBL" id="PLW33882.1"/>
    </source>
</evidence>
<dbReference type="AlphaFoldDB" id="A0A2N5U805"/>
<accession>A0A2N5U805</accession>
<comment type="caution">
    <text evidence="1">The sequence shown here is derived from an EMBL/GenBank/DDBJ whole genome shotgun (WGS) entry which is preliminary data.</text>
</comment>
<gene>
    <name evidence="1" type="ORF">PCASD_20548</name>
</gene>
<feature type="non-terminal residue" evidence="1">
    <location>
        <position position="70"/>
    </location>
</feature>
<dbReference type="Proteomes" id="UP000235392">
    <property type="component" value="Unassembled WGS sequence"/>
</dbReference>